<keyword evidence="3" id="KW-1185">Reference proteome</keyword>
<comment type="caution">
    <text evidence="2">The sequence shown here is derived from an EMBL/GenBank/DDBJ whole genome shotgun (WGS) entry which is preliminary data.</text>
</comment>
<sequence length="75" mass="8332">MGGLTVGGHSVTVYLNRSDRVMDDHEAKNDSINTLDDNFNSTSNASINSSPNLSNKLKDEKSVPKFWVDKYKKEA</sequence>
<feature type="non-terminal residue" evidence="2">
    <location>
        <position position="75"/>
    </location>
</feature>
<proteinExistence type="predicted"/>
<accession>A0A9N9J9B9</accession>
<evidence type="ECO:0000313" key="3">
    <source>
        <dbReference type="Proteomes" id="UP000789342"/>
    </source>
</evidence>
<gene>
    <name evidence="2" type="ORF">AMORRO_LOCUS16230</name>
</gene>
<feature type="region of interest" description="Disordered" evidence="1">
    <location>
        <begin position="32"/>
        <end position="59"/>
    </location>
</feature>
<organism evidence="2 3">
    <name type="scientific">Acaulospora morrowiae</name>
    <dbReference type="NCBI Taxonomy" id="94023"/>
    <lineage>
        <taxon>Eukaryota</taxon>
        <taxon>Fungi</taxon>
        <taxon>Fungi incertae sedis</taxon>
        <taxon>Mucoromycota</taxon>
        <taxon>Glomeromycotina</taxon>
        <taxon>Glomeromycetes</taxon>
        <taxon>Diversisporales</taxon>
        <taxon>Acaulosporaceae</taxon>
        <taxon>Acaulospora</taxon>
    </lineage>
</organism>
<feature type="compositionally biased region" description="Polar residues" evidence="1">
    <location>
        <begin position="32"/>
        <end position="55"/>
    </location>
</feature>
<dbReference type="AlphaFoldDB" id="A0A9N9J9B9"/>
<dbReference type="Proteomes" id="UP000789342">
    <property type="component" value="Unassembled WGS sequence"/>
</dbReference>
<evidence type="ECO:0000313" key="2">
    <source>
        <dbReference type="EMBL" id="CAG8765416.1"/>
    </source>
</evidence>
<protein>
    <submittedName>
        <fullName evidence="2">18565_t:CDS:1</fullName>
    </submittedName>
</protein>
<dbReference type="EMBL" id="CAJVPV010043283">
    <property type="protein sequence ID" value="CAG8765416.1"/>
    <property type="molecule type" value="Genomic_DNA"/>
</dbReference>
<reference evidence="2" key="1">
    <citation type="submission" date="2021-06" db="EMBL/GenBank/DDBJ databases">
        <authorList>
            <person name="Kallberg Y."/>
            <person name="Tangrot J."/>
            <person name="Rosling A."/>
        </authorList>
    </citation>
    <scope>NUCLEOTIDE SEQUENCE</scope>
    <source>
        <strain evidence="2">CL551</strain>
    </source>
</reference>
<name>A0A9N9J9B9_9GLOM</name>
<evidence type="ECO:0000256" key="1">
    <source>
        <dbReference type="SAM" id="MobiDB-lite"/>
    </source>
</evidence>